<dbReference type="InterPro" id="IPR000120">
    <property type="entry name" value="Amidase"/>
</dbReference>
<dbReference type="Proteomes" id="UP000626109">
    <property type="component" value="Unassembled WGS sequence"/>
</dbReference>
<dbReference type="GO" id="GO:0003824">
    <property type="term" value="F:catalytic activity"/>
    <property type="evidence" value="ECO:0007669"/>
    <property type="project" value="InterPro"/>
</dbReference>
<evidence type="ECO:0000259" key="1">
    <source>
        <dbReference type="Pfam" id="PF01425"/>
    </source>
</evidence>
<accession>A0A813LQK1</accession>
<dbReference type="Pfam" id="PF01425">
    <property type="entry name" value="Amidase"/>
    <property type="match status" value="1"/>
</dbReference>
<dbReference type="AlphaFoldDB" id="A0A813LQK1"/>
<dbReference type="SUPFAM" id="SSF75304">
    <property type="entry name" value="Amidase signature (AS) enzymes"/>
    <property type="match status" value="1"/>
</dbReference>
<gene>
    <name evidence="2" type="ORF">PGLA2088_LOCUS47566</name>
</gene>
<comment type="caution">
    <text evidence="2">The sequence shown here is derived from an EMBL/GenBank/DDBJ whole genome shotgun (WGS) entry which is preliminary data.</text>
</comment>
<name>A0A813LQK1_POLGL</name>
<evidence type="ECO:0000313" key="3">
    <source>
        <dbReference type="Proteomes" id="UP000626109"/>
    </source>
</evidence>
<dbReference type="Gene3D" id="3.90.1300.10">
    <property type="entry name" value="Amidase signature (AS) domain"/>
    <property type="match status" value="1"/>
</dbReference>
<evidence type="ECO:0000313" key="2">
    <source>
        <dbReference type="EMBL" id="CAE8734915.1"/>
    </source>
</evidence>
<protein>
    <recommendedName>
        <fullName evidence="1">Amidase domain-containing protein</fullName>
    </recommendedName>
</protein>
<organism evidence="2 3">
    <name type="scientific">Polarella glacialis</name>
    <name type="common">Dinoflagellate</name>
    <dbReference type="NCBI Taxonomy" id="89957"/>
    <lineage>
        <taxon>Eukaryota</taxon>
        <taxon>Sar</taxon>
        <taxon>Alveolata</taxon>
        <taxon>Dinophyceae</taxon>
        <taxon>Suessiales</taxon>
        <taxon>Suessiaceae</taxon>
        <taxon>Polarella</taxon>
    </lineage>
</organism>
<feature type="domain" description="Amidase" evidence="1">
    <location>
        <begin position="114"/>
        <end position="561"/>
    </location>
</feature>
<reference evidence="2" key="1">
    <citation type="submission" date="2021-02" db="EMBL/GenBank/DDBJ databases">
        <authorList>
            <person name="Dougan E. K."/>
            <person name="Rhodes N."/>
            <person name="Thang M."/>
            <person name="Chan C."/>
        </authorList>
    </citation>
    <scope>NUCLEOTIDE SEQUENCE</scope>
</reference>
<dbReference type="PANTHER" id="PTHR11895">
    <property type="entry name" value="TRANSAMIDASE"/>
    <property type="match status" value="1"/>
</dbReference>
<dbReference type="InterPro" id="IPR023631">
    <property type="entry name" value="Amidase_dom"/>
</dbReference>
<dbReference type="PANTHER" id="PTHR11895:SF7">
    <property type="entry name" value="GLUTAMYL-TRNA(GLN) AMIDOTRANSFERASE SUBUNIT A, MITOCHONDRIAL"/>
    <property type="match status" value="1"/>
</dbReference>
<proteinExistence type="predicted"/>
<dbReference type="InterPro" id="IPR036928">
    <property type="entry name" value="AS_sf"/>
</dbReference>
<sequence>MGQALCLGQERCVKRPSWKPSFPPQELVDMKDSTLLAAWFAQNMPPMRSSDQTLTPRERKLQAMSLTDYVAARKRCEVTCEDYASALVKRMLHYSYMNAFMYLDNMPWQTEYIVQQARALDKKALEEGVSAIAPLYGLPVPIKGTMATTDFPSSAGHGLLHDCYAKADAGMVALLRRKHAVIMGKTNVPEFAASAATANYANGCTMNPYDHALSPGGSSGGAGSAVATYIAPLALSEDTGGSTRMPAFQTHNFGYDPSRNHYPNDGNTSMTYTNDQIGLIARSLEDILAMDAALLGLEAEHDSFRSRAPALRDIRVGLPQWPFVEFFVPQGCYCSFGSPHMRISKAMESKYDAVKGVLGRAEVVLVDSEWPKAHSSHLGHEINALAEIMYGRIVNGKPCDTGFYTAIHSFSGQVAQWVSTYLGAKVSLTELISDIHALGDHQPGRSLGESGQMDESQFRYIMAIQLELVQIYNSYFDAHTVDVILIPGQLSDAITWKDLVAGTCPLQVFKDGEWVTTEDSSIHPISVSMFTLKNIPIPKLMVPTGLDDRGRPTGVQLWGRAPPPERLWDDEFAKTFDLAFLHTARVLVDCIQAEPSLTRVDAPMVADFLQVDEPVAAA</sequence>
<dbReference type="EMBL" id="CAJNNW010036494">
    <property type="protein sequence ID" value="CAE8734915.1"/>
    <property type="molecule type" value="Genomic_DNA"/>
</dbReference>